<dbReference type="Gene3D" id="3.40.630.30">
    <property type="match status" value="1"/>
</dbReference>
<reference evidence="5 6" key="1">
    <citation type="submission" date="2018-06" db="EMBL/GenBank/DDBJ databases">
        <authorList>
            <consortium name="Pathogen Informatics"/>
            <person name="Doyle S."/>
        </authorList>
    </citation>
    <scope>NUCLEOTIDE SEQUENCE [LARGE SCALE GENOMIC DNA]</scope>
    <source>
        <strain evidence="5 6">NCTC12278</strain>
    </source>
</reference>
<dbReference type="Proteomes" id="UP000249495">
    <property type="component" value="Chromosome 1"/>
</dbReference>
<evidence type="ECO:0000313" key="6">
    <source>
        <dbReference type="Proteomes" id="UP000249495"/>
    </source>
</evidence>
<dbReference type="PANTHER" id="PTHR43792">
    <property type="entry name" value="GNAT FAMILY, PUTATIVE (AFU_ORTHOLOGUE AFUA_3G00765)-RELATED-RELATED"/>
    <property type="match status" value="1"/>
</dbReference>
<organism evidence="5 6">
    <name type="scientific">Streptococcus ferus</name>
    <dbReference type="NCBI Taxonomy" id="1345"/>
    <lineage>
        <taxon>Bacteria</taxon>
        <taxon>Bacillati</taxon>
        <taxon>Bacillota</taxon>
        <taxon>Bacilli</taxon>
        <taxon>Lactobacillales</taxon>
        <taxon>Streptococcaceae</taxon>
        <taxon>Streptococcus</taxon>
    </lineage>
</organism>
<protein>
    <submittedName>
        <fullName evidence="5">Acetyltransferase</fullName>
        <ecNumber evidence="5">2.3.1.-</ecNumber>
    </submittedName>
</protein>
<evidence type="ECO:0000256" key="2">
    <source>
        <dbReference type="ARBA" id="ARBA00023315"/>
    </source>
</evidence>
<dbReference type="GO" id="GO:0005737">
    <property type="term" value="C:cytoplasm"/>
    <property type="evidence" value="ECO:0007669"/>
    <property type="project" value="TreeGrafter"/>
</dbReference>
<dbReference type="InterPro" id="IPR016181">
    <property type="entry name" value="Acyl_CoA_acyltransferase"/>
</dbReference>
<dbReference type="PROSITE" id="PS51186">
    <property type="entry name" value="GNAT"/>
    <property type="match status" value="1"/>
</dbReference>
<comment type="similarity">
    <text evidence="3">Belongs to the acetyltransferase family. RimJ subfamily.</text>
</comment>
<dbReference type="STRING" id="1123303.GCA_000372425_00165"/>
<dbReference type="RefSeq" id="WP_018029494.1">
    <property type="nucleotide sequence ID" value="NZ_LS483343.1"/>
</dbReference>
<dbReference type="EMBL" id="LS483343">
    <property type="protein sequence ID" value="SQF39923.1"/>
    <property type="molecule type" value="Genomic_DNA"/>
</dbReference>
<dbReference type="KEGG" id="sfer:NCTC12278_00632"/>
<evidence type="ECO:0000256" key="1">
    <source>
        <dbReference type="ARBA" id="ARBA00022679"/>
    </source>
</evidence>
<evidence type="ECO:0000259" key="4">
    <source>
        <dbReference type="PROSITE" id="PS51186"/>
    </source>
</evidence>
<dbReference type="Pfam" id="PF13302">
    <property type="entry name" value="Acetyltransf_3"/>
    <property type="match status" value="1"/>
</dbReference>
<dbReference type="InterPro" id="IPR000182">
    <property type="entry name" value="GNAT_dom"/>
</dbReference>
<accession>A0A2X3W7Z7</accession>
<dbReference type="SUPFAM" id="SSF55729">
    <property type="entry name" value="Acyl-CoA N-acyltransferases (Nat)"/>
    <property type="match status" value="1"/>
</dbReference>
<dbReference type="AlphaFoldDB" id="A0A2X3W7Z7"/>
<keyword evidence="6" id="KW-1185">Reference proteome</keyword>
<sequence>MDRWVQFARFAEFETEHLRMRPFHFSDGQDFFEIASNPQNLVFLFSACSSRAESDYLMVHSFMKNPLGAWALEDKDSHKMIGVIRFENLKEKASEVEIGYFINQNFWGRGLATEALQNLVFLSFQEFAFERLSLIVHQENHASGRVAEKAGFRLSKRFKGSDRYSHKIRDYLAYDYQIGDWNNE</sequence>
<evidence type="ECO:0000313" key="5">
    <source>
        <dbReference type="EMBL" id="SQF39923.1"/>
    </source>
</evidence>
<keyword evidence="2 5" id="KW-0012">Acyltransferase</keyword>
<dbReference type="OrthoDB" id="9798081at2"/>
<evidence type="ECO:0000256" key="3">
    <source>
        <dbReference type="ARBA" id="ARBA00038502"/>
    </source>
</evidence>
<feature type="domain" description="N-acetyltransferase" evidence="4">
    <location>
        <begin position="18"/>
        <end position="169"/>
    </location>
</feature>
<gene>
    <name evidence="5" type="primary">ydaF_2</name>
    <name evidence="5" type="ORF">NCTC12278_00632</name>
</gene>
<dbReference type="InterPro" id="IPR051531">
    <property type="entry name" value="N-acetyltransferase"/>
</dbReference>
<dbReference type="PANTHER" id="PTHR43792:SF8">
    <property type="entry name" value="[RIBOSOMAL PROTEIN US5]-ALANINE N-ACETYLTRANSFERASE"/>
    <property type="match status" value="1"/>
</dbReference>
<dbReference type="GO" id="GO:0008999">
    <property type="term" value="F:protein-N-terminal-alanine acetyltransferase activity"/>
    <property type="evidence" value="ECO:0007669"/>
    <property type="project" value="TreeGrafter"/>
</dbReference>
<dbReference type="EC" id="2.3.1.-" evidence="5"/>
<proteinExistence type="inferred from homology"/>
<name>A0A2X3W7Z7_9STRE</name>
<keyword evidence="1 5" id="KW-0808">Transferase</keyword>